<dbReference type="SUPFAM" id="SSF53448">
    <property type="entry name" value="Nucleotide-diphospho-sugar transferases"/>
    <property type="match status" value="1"/>
</dbReference>
<dbReference type="Pfam" id="PF00535">
    <property type="entry name" value="Glycos_transf_2"/>
    <property type="match status" value="1"/>
</dbReference>
<dbReference type="SUPFAM" id="SSF48452">
    <property type="entry name" value="TPR-like"/>
    <property type="match status" value="1"/>
</dbReference>
<dbReference type="CDD" id="cd06433">
    <property type="entry name" value="GT_2_WfgS_like"/>
    <property type="match status" value="1"/>
</dbReference>
<evidence type="ECO:0000256" key="1">
    <source>
        <dbReference type="SAM" id="MobiDB-lite"/>
    </source>
</evidence>
<protein>
    <submittedName>
        <fullName evidence="3">Glycosyltransferase</fullName>
    </submittedName>
</protein>
<reference evidence="3 4" key="1">
    <citation type="submission" date="2020-10" db="EMBL/GenBank/DDBJ databases">
        <title>Wide distribution of Phycisphaera-like planctomycetes from WD2101 soil group in peatlands and genome analysis of the first cultivated representative.</title>
        <authorList>
            <person name="Dedysh S.N."/>
            <person name="Beletsky A.V."/>
            <person name="Ivanova A."/>
            <person name="Kulichevskaya I.S."/>
            <person name="Suzina N.E."/>
            <person name="Philippov D.A."/>
            <person name="Rakitin A.L."/>
            <person name="Mardanov A.V."/>
            <person name="Ravin N.V."/>
        </authorList>
    </citation>
    <scope>NUCLEOTIDE SEQUENCE [LARGE SCALE GENOMIC DNA]</scope>
    <source>
        <strain evidence="3 4">M1803</strain>
    </source>
</reference>
<dbReference type="KEGG" id="hbs:IPV69_02010"/>
<evidence type="ECO:0000259" key="2">
    <source>
        <dbReference type="Pfam" id="PF00535"/>
    </source>
</evidence>
<dbReference type="InterPro" id="IPR050834">
    <property type="entry name" value="Glycosyltransf_2"/>
</dbReference>
<dbReference type="Gene3D" id="3.90.550.10">
    <property type="entry name" value="Spore Coat Polysaccharide Biosynthesis Protein SpsA, Chain A"/>
    <property type="match status" value="1"/>
</dbReference>
<name>A0A7M2WXU3_9BACT</name>
<sequence length="1087" mass="121574">MAPVKNGSREAAVSAVTDPVMNSEQRRQELQSTLDSLRQFVPLRNGTDKHELESFVTSRRIGYQSLVERIRGIIRSRFSIGGPILIVSKGDDELLKLGGRVAWHFPRAADGGYAGHHPHDSATAIQHLEELRRASAEFLLVPSTSLWWLDFYAEFAEHLKAHYSEVYREEGAGVIYRLAVKADVRKAIDVAASEPSPSDSTSLRIETSQALGAVGRHKDAYDVLCEGLLETPGSPELLLELARRASARGEHTDANRFAEQAIQCPEADRNIYFELAKMAWDAGRLATVEKRLSAMVSRFPDDGQAVSELINLLCARMEAPSDPPDPTIAVRLVEVLRSKLPCGLISSDALLRSAESLGTTVAQDLAADCLATALRKTDPHSAPVKDWLLRLLRPVVTDPASLPMNDARALAGLLTQLGNGYLVSQQRFKASACYLIAKALSPLAHAARVNLGFAAIARGDAVSAISHLEGVDRVYADESSLVCWPSREGTAWPYDSFRIGDAFNALKDPSVEWPTITVITPSFNQAAYVEETLLSILNQEYPRLQYIVVDGGSTDGTCEILERYRSRIDILIIEPDKGQTDAINKGLAQATGELITWVNSDDQLGPGALFMLAATHLAEDADVIAGYCLEHANRQFKLINLPAADPKTFNIEHLADIFHFWLKGHFFYQPEVIFTRRILDRVGPELNRNLYFTMDYEFWCRCAKAGARFAKARWPVAMFRKHDAQKTSDLDRTVIEQGEVRDTFVKPGPDFERKLEIAGRLAKGFSTPTPRLTVVSTRAPRFFSPDTARELSDQPIEGVNVRFISDLAKIDPDDPSPVLLLVHLHNEQAGLRKLREAKYRAPVIGWHWDSHHHVFENFRCSADLDLFSSGHAFSGGYLRASGRIMVESVPLCVTQWTKAEAAELYVRFSRATRKDSLYGGFVRYEFARRRNTLIEQLRYRGMEDVYFLEESESGAYFNRSAEERFRDWTTYKTSLCLPLGGDLSMRFFDALLTGQIPIVPRDVHDLDLVISPELQQELPVIRFDQYDPEQVCAAHATALARYDLDGAAGAHKRHLYALENHMMSQRLAQFIRLLKQHGAPYRGRVSQ</sequence>
<evidence type="ECO:0000313" key="3">
    <source>
        <dbReference type="EMBL" id="QOV90174.1"/>
    </source>
</evidence>
<dbReference type="InterPro" id="IPR011990">
    <property type="entry name" value="TPR-like_helical_dom_sf"/>
</dbReference>
<feature type="domain" description="Glycosyltransferase 2-like" evidence="2">
    <location>
        <begin position="517"/>
        <end position="628"/>
    </location>
</feature>
<accession>A0A7M2WXU3</accession>
<dbReference type="PANTHER" id="PTHR43685">
    <property type="entry name" value="GLYCOSYLTRANSFERASE"/>
    <property type="match status" value="1"/>
</dbReference>
<dbReference type="PANTHER" id="PTHR43685:SF2">
    <property type="entry name" value="GLYCOSYLTRANSFERASE 2-LIKE DOMAIN-CONTAINING PROTEIN"/>
    <property type="match status" value="1"/>
</dbReference>
<dbReference type="InterPro" id="IPR029044">
    <property type="entry name" value="Nucleotide-diphossugar_trans"/>
</dbReference>
<dbReference type="InterPro" id="IPR001173">
    <property type="entry name" value="Glyco_trans_2-like"/>
</dbReference>
<organism evidence="3 4">
    <name type="scientific">Humisphaera borealis</name>
    <dbReference type="NCBI Taxonomy" id="2807512"/>
    <lineage>
        <taxon>Bacteria</taxon>
        <taxon>Pseudomonadati</taxon>
        <taxon>Planctomycetota</taxon>
        <taxon>Phycisphaerae</taxon>
        <taxon>Tepidisphaerales</taxon>
        <taxon>Tepidisphaeraceae</taxon>
        <taxon>Humisphaera</taxon>
    </lineage>
</organism>
<dbReference type="AlphaFoldDB" id="A0A7M2WXU3"/>
<gene>
    <name evidence="3" type="ORF">IPV69_02010</name>
</gene>
<dbReference type="Proteomes" id="UP000593765">
    <property type="component" value="Chromosome"/>
</dbReference>
<evidence type="ECO:0000313" key="4">
    <source>
        <dbReference type="Proteomes" id="UP000593765"/>
    </source>
</evidence>
<dbReference type="RefSeq" id="WP_206293246.1">
    <property type="nucleotide sequence ID" value="NZ_CP063458.1"/>
</dbReference>
<dbReference type="Gene3D" id="1.25.40.10">
    <property type="entry name" value="Tetratricopeptide repeat domain"/>
    <property type="match status" value="1"/>
</dbReference>
<keyword evidence="4" id="KW-1185">Reference proteome</keyword>
<feature type="region of interest" description="Disordered" evidence="1">
    <location>
        <begin position="1"/>
        <end position="24"/>
    </location>
</feature>
<dbReference type="EMBL" id="CP063458">
    <property type="protein sequence ID" value="QOV90174.1"/>
    <property type="molecule type" value="Genomic_DNA"/>
</dbReference>
<proteinExistence type="predicted"/>